<feature type="region of interest" description="Disordered" evidence="9">
    <location>
        <begin position="1086"/>
        <end position="1108"/>
    </location>
</feature>
<dbReference type="SMART" id="SM00089">
    <property type="entry name" value="PKD"/>
    <property type="match status" value="2"/>
</dbReference>
<dbReference type="Gene3D" id="2.120.10.70">
    <property type="entry name" value="Fucose-specific lectin"/>
    <property type="match status" value="2"/>
</dbReference>
<dbReference type="InterPro" id="IPR026453">
    <property type="entry name" value="PGF_pre_PGF"/>
</dbReference>
<keyword evidence="5" id="KW-0119">Carbohydrate metabolism</keyword>
<dbReference type="EMBL" id="VCYH01000001">
    <property type="protein sequence ID" value="MDN7023626.1"/>
    <property type="molecule type" value="Genomic_DNA"/>
</dbReference>
<dbReference type="PANTHER" id="PTHR31983">
    <property type="entry name" value="ENDO-1,3(4)-BETA-GLUCANASE 1"/>
    <property type="match status" value="1"/>
</dbReference>
<dbReference type="InterPro" id="IPR000601">
    <property type="entry name" value="PKD_dom"/>
</dbReference>
<evidence type="ECO:0000256" key="3">
    <source>
        <dbReference type="ARBA" id="ARBA00012780"/>
    </source>
</evidence>
<dbReference type="RefSeq" id="WP_301662671.1">
    <property type="nucleotide sequence ID" value="NZ_VCYH01000001.1"/>
</dbReference>
<dbReference type="InterPro" id="IPR040720">
    <property type="entry name" value="GH81_C"/>
</dbReference>
<evidence type="ECO:0000256" key="8">
    <source>
        <dbReference type="ARBA" id="ARBA00023326"/>
    </source>
</evidence>
<evidence type="ECO:0000256" key="5">
    <source>
        <dbReference type="ARBA" id="ARBA00023277"/>
    </source>
</evidence>
<dbReference type="PROSITE" id="PS50093">
    <property type="entry name" value="PKD"/>
    <property type="match status" value="2"/>
</dbReference>
<dbReference type="InterPro" id="IPR005200">
    <property type="entry name" value="Endo-beta-glucanase"/>
</dbReference>
<dbReference type="Proteomes" id="UP001168338">
    <property type="component" value="Unassembled WGS sequence"/>
</dbReference>
<evidence type="ECO:0000313" key="13">
    <source>
        <dbReference type="Proteomes" id="UP001168338"/>
    </source>
</evidence>
<dbReference type="InterPro" id="IPR035986">
    <property type="entry name" value="PKD_dom_sf"/>
</dbReference>
<feature type="domain" description="PKD" evidence="11">
    <location>
        <begin position="586"/>
        <end position="664"/>
    </location>
</feature>
<accession>A0ABT8M6S2</accession>
<comment type="caution">
    <text evidence="12">The sequence shown here is derived from an EMBL/GenBank/DDBJ whole genome shotgun (WGS) entry which is preliminary data.</text>
</comment>
<evidence type="ECO:0000259" key="11">
    <source>
        <dbReference type="PROSITE" id="PS50093"/>
    </source>
</evidence>
<gene>
    <name evidence="12" type="ORF">FGU65_01710</name>
</gene>
<dbReference type="Pfam" id="PF17652">
    <property type="entry name" value="Glyco_hydro81C"/>
    <property type="match status" value="1"/>
</dbReference>
<keyword evidence="10" id="KW-0812">Transmembrane</keyword>
<dbReference type="InterPro" id="IPR013783">
    <property type="entry name" value="Ig-like_fold"/>
</dbReference>
<keyword evidence="7" id="KW-0961">Cell wall biogenesis/degradation</keyword>
<feature type="compositionally biased region" description="Low complexity" evidence="9">
    <location>
        <begin position="1251"/>
        <end position="1272"/>
    </location>
</feature>
<evidence type="ECO:0000313" key="12">
    <source>
        <dbReference type="EMBL" id="MDN7023626.1"/>
    </source>
</evidence>
<dbReference type="SUPFAM" id="SSF49299">
    <property type="entry name" value="PKD domain"/>
    <property type="match status" value="2"/>
</dbReference>
<dbReference type="NCBIfam" id="TIGR04213">
    <property type="entry name" value="PGF_pre_PGF"/>
    <property type="match status" value="1"/>
</dbReference>
<feature type="transmembrane region" description="Helical" evidence="10">
    <location>
        <begin position="1283"/>
        <end position="1304"/>
    </location>
</feature>
<feature type="compositionally biased region" description="Gly residues" evidence="9">
    <location>
        <begin position="1091"/>
        <end position="1102"/>
    </location>
</feature>
<keyword evidence="10" id="KW-0472">Membrane</keyword>
<dbReference type="PROSITE" id="PS52008">
    <property type="entry name" value="GH81"/>
    <property type="match status" value="1"/>
</dbReference>
<evidence type="ECO:0000256" key="6">
    <source>
        <dbReference type="ARBA" id="ARBA00023295"/>
    </source>
</evidence>
<proteinExistence type="inferred from homology"/>
<organism evidence="12 13">
    <name type="scientific">Methanoculleus frigidifontis</name>
    <dbReference type="NCBI Taxonomy" id="2584085"/>
    <lineage>
        <taxon>Archaea</taxon>
        <taxon>Methanobacteriati</taxon>
        <taxon>Methanobacteriota</taxon>
        <taxon>Stenosarchaea group</taxon>
        <taxon>Methanomicrobia</taxon>
        <taxon>Methanomicrobiales</taxon>
        <taxon>Methanomicrobiaceae</taxon>
        <taxon>Methanoculleus</taxon>
    </lineage>
</organism>
<keyword evidence="13" id="KW-1185">Reference proteome</keyword>
<protein>
    <recommendedName>
        <fullName evidence="3">glucan endo-1,3-beta-D-glucosidase</fullName>
        <ecNumber evidence="3">3.2.1.39</ecNumber>
    </recommendedName>
</protein>
<comment type="catalytic activity">
    <reaction evidence="1">
        <text>Hydrolysis of (1-&gt;3)-beta-D-glucosidic linkages in (1-&gt;3)-beta-D-glucans.</text>
        <dbReference type="EC" id="3.2.1.39"/>
    </reaction>
</comment>
<keyword evidence="10" id="KW-1133">Transmembrane helix</keyword>
<dbReference type="Gene3D" id="2.60.40.10">
    <property type="entry name" value="Immunoglobulins"/>
    <property type="match status" value="2"/>
</dbReference>
<keyword evidence="8" id="KW-0624">Polysaccharide degradation</keyword>
<evidence type="ECO:0000256" key="7">
    <source>
        <dbReference type="ARBA" id="ARBA00023316"/>
    </source>
</evidence>
<dbReference type="InterPro" id="IPR022409">
    <property type="entry name" value="PKD/Chitinase_dom"/>
</dbReference>
<dbReference type="EC" id="3.2.1.39" evidence="3"/>
<evidence type="ECO:0000256" key="9">
    <source>
        <dbReference type="SAM" id="MobiDB-lite"/>
    </source>
</evidence>
<sequence>MEFVDALGLGKPVPVQGLLPIHYGDFFGLGSVLEGTPAWVENGTGSGMAFETVKGSVQYLRQPSFTCRYHYPGILPFMPPLDTHDATGVDNLTRWIDVFKTAYEHQKPAYTAFDDGRGTDTYTGAKILGRNARFALAAEGAGNATLAGSVASSTKSGGIRLFFRENPTNTQADTSTGVAPYYALYNASIGTLLIYPASPVNTYFPSDTPVKPYDGYGTVTRLNDHHYTYGYIVNAAALLAMENETWMNEYKEAINQIVFDVAYTTEIQNTYAFPEMRYWDAYTGHCAAGGLVSPDFLTDNNDESISEEINFWAGAILWGTASNQPEMTQIGIEHYTVAIYANWAYWRDHFGTYQRLFDAVEGPGYDPRWVSTQYTAQVYDAQVKQSTFFGPHPTDISYITVAPITPASFYHAMDPAAIRTYQQQYEAYLKQYNLDPINPDGKERFGNNETANQWYGQLAYYSELACWYAMAEPDAALAAYFDVAPDWTVNEYGIIPCVMMTHGGNSGATTYQFIRYLQVHGTPDPLEVYATNTPYFMTFVKNGERTYAAYNPTDAPLDVAFSDGTVLKGVPAHTLRTYPTGMPGPLAAGFTANVTQGNAPLPAGFTDTSAGALTGWAWSIDGAAPFSTDQNTEYTFDAPGVYNVTLTVANRAGASSSVSEIISVKQPGTLSAPFVTATIDPMAGVGSHSSLTLDADGSAHIGYYDQTNRTARYAWTNGTWQSEPVFGSDGGIALALDGNGTPHIAYGNAAGTSLNAATRQGENWTNTQITPVGSAYPSLVMSSSHGPCVAFQSVPLQIPRFSWAPPGTAGDWPVVDVEPPASRIGGNYVSLAQTSDQQPHVSYSTAKALKHAWMPTWGAPEKWVNETVATANVAWTSMGVDADGHPTIAYYDAGAKHLMYAINGSSWTTEVVDAAGDVGRYCSLAFNPMPGSDHAPGISYYDATNRSLKYAWKDGAAWYSTTVDTGNVGKWTSLAIDEHGHAHISYADAGNRTLKHAVQRPVDAAFLASARSGTAPLTVQFTDVSTGDGIVGWEWDMNTDGVADSAHQHPVHVYTEPGTYTVTLIVRHASGAHDTETATDHIVVTAPQAGSSGGGGGSGTGSSAGSASSLQAGQSATIAVDAGAMNSLTVTVGSDVQRLLVTVTPSGSLPSSVPSPTQTVYEFQEITPYWADAAAIDQVVYTFTVSKVWLAEQGSGPGDVVLLRYNGTAWEALPTTYADEGTGDYTFAAVSPGFSWYAVAIEEGATLGMPTATTAPDTAPATITPSPAQTTPAPLPAEPVTEIPMFAAVGAILVIAAAGAALWYRETAKKP</sequence>
<feature type="region of interest" description="Disordered" evidence="9">
    <location>
        <begin position="1251"/>
        <end position="1274"/>
    </location>
</feature>
<keyword evidence="4" id="KW-0378">Hydrolase</keyword>
<reference evidence="12" key="1">
    <citation type="submission" date="2019-05" db="EMBL/GenBank/DDBJ databases">
        <title>Methanoculleus sp. FWC-SCC1, a methanogenic archaeon isolated from deep marine cold seep.</title>
        <authorList>
            <person name="Chen Y.-W."/>
            <person name="Chen S.-C."/>
            <person name="Teng N.-H."/>
            <person name="Lai M.-C."/>
        </authorList>
    </citation>
    <scope>NUCLEOTIDE SEQUENCE</scope>
    <source>
        <strain evidence="12">FWC-SCC1</strain>
    </source>
</reference>
<feature type="domain" description="PKD" evidence="11">
    <location>
        <begin position="1002"/>
        <end position="1089"/>
    </location>
</feature>
<evidence type="ECO:0000256" key="10">
    <source>
        <dbReference type="SAM" id="Phobius"/>
    </source>
</evidence>
<evidence type="ECO:0000256" key="1">
    <source>
        <dbReference type="ARBA" id="ARBA00000382"/>
    </source>
</evidence>
<dbReference type="Pfam" id="PF18911">
    <property type="entry name" value="PKD_4"/>
    <property type="match status" value="2"/>
</dbReference>
<evidence type="ECO:0000256" key="4">
    <source>
        <dbReference type="ARBA" id="ARBA00022801"/>
    </source>
</evidence>
<dbReference type="CDD" id="cd00146">
    <property type="entry name" value="PKD"/>
    <property type="match status" value="2"/>
</dbReference>
<keyword evidence="6" id="KW-0326">Glycosidase</keyword>
<dbReference type="PANTHER" id="PTHR31983:SF0">
    <property type="entry name" value="GLUCAN ENDO-1,3-BETA-D-GLUCOSIDASE 2"/>
    <property type="match status" value="1"/>
</dbReference>
<evidence type="ECO:0000256" key="2">
    <source>
        <dbReference type="ARBA" id="ARBA00010730"/>
    </source>
</evidence>
<comment type="similarity">
    <text evidence="2">Belongs to the glycosyl hydrolase 81 family.</text>
</comment>
<name>A0ABT8M6S2_9EURY</name>